<dbReference type="Pfam" id="PF00691">
    <property type="entry name" value="OmpA"/>
    <property type="match status" value="1"/>
</dbReference>
<gene>
    <name evidence="2" type="ORF">LCGC14_1738240</name>
</gene>
<dbReference type="Gene3D" id="3.30.1330.60">
    <property type="entry name" value="OmpA-like domain"/>
    <property type="match status" value="1"/>
</dbReference>
<dbReference type="InterPro" id="IPR050330">
    <property type="entry name" value="Bact_OuterMem_StrucFunc"/>
</dbReference>
<dbReference type="SUPFAM" id="SSF103088">
    <property type="entry name" value="OmpA-like"/>
    <property type="match status" value="1"/>
</dbReference>
<feature type="non-terminal residue" evidence="2">
    <location>
        <position position="1"/>
    </location>
</feature>
<feature type="domain" description="OmpA-like" evidence="1">
    <location>
        <begin position="1"/>
        <end position="121"/>
    </location>
</feature>
<evidence type="ECO:0000313" key="2">
    <source>
        <dbReference type="EMBL" id="KKM07012.1"/>
    </source>
</evidence>
<protein>
    <recommendedName>
        <fullName evidence="1">OmpA-like domain-containing protein</fullName>
    </recommendedName>
</protein>
<dbReference type="EMBL" id="LAZR01015865">
    <property type="protein sequence ID" value="KKM07012.1"/>
    <property type="molecule type" value="Genomic_DNA"/>
</dbReference>
<dbReference type="InterPro" id="IPR006665">
    <property type="entry name" value="OmpA-like"/>
</dbReference>
<proteinExistence type="predicted"/>
<dbReference type="PANTHER" id="PTHR30329:SF21">
    <property type="entry name" value="LIPOPROTEIN YIAD-RELATED"/>
    <property type="match status" value="1"/>
</dbReference>
<sequence>TKEGFIITIRADILFESGGAELKEEYLYLLDKLSELLSRVTNDVKITGHTDDRYSDDDSTDSKLSIARATGVCRYFVEEGMLASARLGVSGYGRYRPRLPNISGYNRAKNRRVEIIIEEIPRDE</sequence>
<dbReference type="InterPro" id="IPR036737">
    <property type="entry name" value="OmpA-like_sf"/>
</dbReference>
<evidence type="ECO:0000259" key="1">
    <source>
        <dbReference type="PROSITE" id="PS51123"/>
    </source>
</evidence>
<comment type="caution">
    <text evidence="2">The sequence shown here is derived from an EMBL/GenBank/DDBJ whole genome shotgun (WGS) entry which is preliminary data.</text>
</comment>
<dbReference type="AlphaFoldDB" id="A0A0F9HV48"/>
<name>A0A0F9HV48_9ZZZZ</name>
<reference evidence="2" key="1">
    <citation type="journal article" date="2015" name="Nature">
        <title>Complex archaea that bridge the gap between prokaryotes and eukaryotes.</title>
        <authorList>
            <person name="Spang A."/>
            <person name="Saw J.H."/>
            <person name="Jorgensen S.L."/>
            <person name="Zaremba-Niedzwiedzka K."/>
            <person name="Martijn J."/>
            <person name="Lind A.E."/>
            <person name="van Eijk R."/>
            <person name="Schleper C."/>
            <person name="Guy L."/>
            <person name="Ettema T.J."/>
        </authorList>
    </citation>
    <scope>NUCLEOTIDE SEQUENCE</scope>
</reference>
<dbReference type="PROSITE" id="PS51123">
    <property type="entry name" value="OMPA_2"/>
    <property type="match status" value="1"/>
</dbReference>
<accession>A0A0F9HV48</accession>
<dbReference type="PANTHER" id="PTHR30329">
    <property type="entry name" value="STATOR ELEMENT OF FLAGELLAR MOTOR COMPLEX"/>
    <property type="match status" value="1"/>
</dbReference>
<organism evidence="2">
    <name type="scientific">marine sediment metagenome</name>
    <dbReference type="NCBI Taxonomy" id="412755"/>
    <lineage>
        <taxon>unclassified sequences</taxon>
        <taxon>metagenomes</taxon>
        <taxon>ecological metagenomes</taxon>
    </lineage>
</organism>
<dbReference type="CDD" id="cd07185">
    <property type="entry name" value="OmpA_C-like"/>
    <property type="match status" value="1"/>
</dbReference>